<dbReference type="GO" id="GO:0009279">
    <property type="term" value="C:cell outer membrane"/>
    <property type="evidence" value="ECO:0007669"/>
    <property type="project" value="UniProtKB-SubCell"/>
</dbReference>
<dbReference type="SUPFAM" id="SSF56935">
    <property type="entry name" value="Porins"/>
    <property type="match status" value="1"/>
</dbReference>
<keyword evidence="5" id="KW-0732">Signal</keyword>
<comment type="subcellular location">
    <subcellularLocation>
        <location evidence="1">Cell outer membrane</location>
    </subcellularLocation>
</comment>
<evidence type="ECO:0000256" key="4">
    <source>
        <dbReference type="SAM" id="MobiDB-lite"/>
    </source>
</evidence>
<dbReference type="EMBL" id="UGTJ01000001">
    <property type="protein sequence ID" value="SUB79634.1"/>
    <property type="molecule type" value="Genomic_DNA"/>
</dbReference>
<keyword evidence="2" id="KW-0472">Membrane</keyword>
<dbReference type="PANTHER" id="PTHR40980">
    <property type="entry name" value="PLUG DOMAIN-CONTAINING PROTEIN"/>
    <property type="match status" value="1"/>
</dbReference>
<dbReference type="Gene3D" id="2.170.130.10">
    <property type="entry name" value="TonB-dependent receptor, plug domain"/>
    <property type="match status" value="1"/>
</dbReference>
<dbReference type="PANTHER" id="PTHR40980:SF4">
    <property type="entry name" value="TONB-DEPENDENT RECEPTOR-LIKE BETA-BARREL DOMAIN-CONTAINING PROTEIN"/>
    <property type="match status" value="1"/>
</dbReference>
<dbReference type="Pfam" id="PF14905">
    <property type="entry name" value="OMP_b-brl_3"/>
    <property type="match status" value="1"/>
</dbReference>
<evidence type="ECO:0000313" key="7">
    <source>
        <dbReference type="EMBL" id="SUB79634.1"/>
    </source>
</evidence>
<evidence type="ECO:0000256" key="1">
    <source>
        <dbReference type="ARBA" id="ARBA00004442"/>
    </source>
</evidence>
<gene>
    <name evidence="7" type="ORF">NCTC13063_00902</name>
</gene>
<evidence type="ECO:0000313" key="8">
    <source>
        <dbReference type="Proteomes" id="UP000255283"/>
    </source>
</evidence>
<reference evidence="7 8" key="1">
    <citation type="submission" date="2018-06" db="EMBL/GenBank/DDBJ databases">
        <authorList>
            <consortium name="Pathogen Informatics"/>
            <person name="Doyle S."/>
        </authorList>
    </citation>
    <scope>NUCLEOTIDE SEQUENCE [LARGE SCALE GENOMIC DNA]</scope>
    <source>
        <strain evidence="7 8">NCTC13063</strain>
    </source>
</reference>
<dbReference type="InterPro" id="IPR041700">
    <property type="entry name" value="OMP_b-brl_3"/>
</dbReference>
<evidence type="ECO:0000256" key="2">
    <source>
        <dbReference type="ARBA" id="ARBA00023136"/>
    </source>
</evidence>
<evidence type="ECO:0000256" key="5">
    <source>
        <dbReference type="SAM" id="SignalP"/>
    </source>
</evidence>
<proteinExistence type="predicted"/>
<evidence type="ECO:0000259" key="6">
    <source>
        <dbReference type="Pfam" id="PF14905"/>
    </source>
</evidence>
<feature type="region of interest" description="Disordered" evidence="4">
    <location>
        <begin position="806"/>
        <end position="827"/>
    </location>
</feature>
<evidence type="ECO:0000256" key="3">
    <source>
        <dbReference type="ARBA" id="ARBA00023237"/>
    </source>
</evidence>
<keyword evidence="3" id="KW-0998">Cell outer membrane</keyword>
<name>A0AAQ1ZI04_9BACT</name>
<comment type="caution">
    <text evidence="7">The sequence shown here is derived from an EMBL/GenBank/DDBJ whole genome shotgun (WGS) entry which is preliminary data.</text>
</comment>
<organism evidence="7 8">
    <name type="scientific">Segatella buccae</name>
    <dbReference type="NCBI Taxonomy" id="28126"/>
    <lineage>
        <taxon>Bacteria</taxon>
        <taxon>Pseudomonadati</taxon>
        <taxon>Bacteroidota</taxon>
        <taxon>Bacteroidia</taxon>
        <taxon>Bacteroidales</taxon>
        <taxon>Prevotellaceae</taxon>
        <taxon>Segatella</taxon>
    </lineage>
</organism>
<dbReference type="InterPro" id="IPR036942">
    <property type="entry name" value="Beta-barrel_TonB_sf"/>
</dbReference>
<dbReference type="RefSeq" id="WP_115153373.1">
    <property type="nucleotide sequence ID" value="NZ_UGTJ01000001.1"/>
</dbReference>
<feature type="chain" id="PRO_5042909914" description="Outer membrane protein beta-barrel domain-containing protein" evidence="5">
    <location>
        <begin position="21"/>
        <end position="827"/>
    </location>
</feature>
<dbReference type="Proteomes" id="UP000255283">
    <property type="component" value="Unassembled WGS sequence"/>
</dbReference>
<dbReference type="AlphaFoldDB" id="A0AAQ1ZI04"/>
<dbReference type="InterPro" id="IPR037066">
    <property type="entry name" value="Plug_dom_sf"/>
</dbReference>
<accession>A0AAQ1ZI04</accession>
<dbReference type="Gene3D" id="2.40.170.20">
    <property type="entry name" value="TonB-dependent receptor, beta-barrel domain"/>
    <property type="match status" value="1"/>
</dbReference>
<sequence length="827" mass="91676">MKKKTALFALSLLITTSASAQHTLITGTLKDSVKNETEPYATVRVFRPSNRQKPVAMSLTDAEGRIKQALDGKGTFILTFSSVGKKPVMREVTLNGQSMLALGDVCTAEDATALKNVEVVAQRPIVKMEPDKMTYNVQEDGDSKSMTLLDMLRKVPMVTVDGQDNISVNGSASFKVYVDGKPNPMFQANASQIFKSLPASMVKNIEVITNPGAKYDAEGTGGVLNIVINHAGGQGTESLNGYNGNVSLGAGNRGYSGSAFVSGQQGKFSYSANATHNLNRNRNIRISIDRTQTAPGGNSQMHYEQRSDNKTPFNMGNMSLGYALDSMSTLNANIGITQYRTSTDGLPRTSLSGGSYGSGFTYSAQRADKYHNFGFNGSMDYQRFFNREHTRSLTASYLFTANPSRSESESRYDAPSGITGLNLTDRYSDAHLRSTEHTVQIDYATPVAKGHSLDVGAKFISHRNTSDSRFYNIAGNAKNYDEANSTDYENTQRILAGYAEYRVALGKLGTKAGLRYEHTWENIDFRKGAGSDFSKHYGNLVPSATLSYNLAPTTNLGLNYNMRILRPGVTYLNPYRDNSNPTNVSYGNPALDVEKSHYISLVFNYYSPKLMVNATLGQNLCNNQIATYSFMEDNRLHTTYGNVVKNRWTSFNTFMRWMAGKNTTLMLNAALDYGDMRSSTLNRRNHGWQTMGYASLQQTLPWLLKWSLGVYANSRHYDLQGYQSGNSLLFTSLNKDLCKDRLTLSLLYVVPLTGKYRVNSYSHGADFEQHTKILVPIQMVRLTATWKFGNTQKQFRQRQSRINNDFGERKSESQQLNNIGSGTGIGM</sequence>
<protein>
    <recommendedName>
        <fullName evidence="6">Outer membrane protein beta-barrel domain-containing protein</fullName>
    </recommendedName>
</protein>
<feature type="domain" description="Outer membrane protein beta-barrel" evidence="6">
    <location>
        <begin position="388"/>
        <end position="786"/>
    </location>
</feature>
<feature type="signal peptide" evidence="5">
    <location>
        <begin position="1"/>
        <end position="20"/>
    </location>
</feature>